<proteinExistence type="inferred from homology"/>
<feature type="compositionally biased region" description="Basic and acidic residues" evidence="5">
    <location>
        <begin position="243"/>
        <end position="252"/>
    </location>
</feature>
<feature type="domain" description="NADH:ubiquinone oxidoreductase intermediate-associated protein 30" evidence="6">
    <location>
        <begin position="37"/>
        <end position="207"/>
    </location>
</feature>
<dbReference type="SUPFAM" id="SSF49785">
    <property type="entry name" value="Galactose-binding domain-like"/>
    <property type="match status" value="1"/>
</dbReference>
<dbReference type="eggNOG" id="KOG2435">
    <property type="taxonomic scope" value="Eukaryota"/>
</dbReference>
<sequence>MHRVARPSAVGAAANFVKGAFGSLKPMAPQPRQQMLYDFSQPRDRAEWSVTSDAAFGGFSRANLDATTDSSAIRFDGVLSQAKPQGSKLVRSGFAAIRSKRYPRTPLAPYTMNLEAFDTVELILRGDGRTYISNLSTDSVQEHDVYQSFVYTRGGPEWERILLPFARYLLTYHGYVQEDQPVFNKRAIRTFGFSLADGVEGPFALEIKSIRVLNTDNDDVAPDNYPDSTPTDNSAAPPAKTRPTPDDHPRSA</sequence>
<evidence type="ECO:0000259" key="6">
    <source>
        <dbReference type="Pfam" id="PF08547"/>
    </source>
</evidence>
<dbReference type="PANTHER" id="PTHR13194">
    <property type="entry name" value="COMPLEX I INTERMEDIATE-ASSOCIATED PROTEIN 30"/>
    <property type="match status" value="1"/>
</dbReference>
<dbReference type="OMA" id="WIKAVAQ"/>
<dbReference type="Proteomes" id="UP000008743">
    <property type="component" value="Unassembled WGS sequence"/>
</dbReference>
<evidence type="ECO:0000256" key="2">
    <source>
        <dbReference type="ARBA" id="ARBA00007884"/>
    </source>
</evidence>
<keyword evidence="3" id="KW-0496">Mitochondrion</keyword>
<dbReference type="GO" id="GO:0005739">
    <property type="term" value="C:mitochondrion"/>
    <property type="evidence" value="ECO:0007669"/>
    <property type="project" value="UniProtKB-SubCell"/>
</dbReference>
<dbReference type="InParanoid" id="A0A0D2UCD6"/>
<evidence type="ECO:0000256" key="4">
    <source>
        <dbReference type="ARBA" id="ARBA00023186"/>
    </source>
</evidence>
<evidence type="ECO:0000256" key="5">
    <source>
        <dbReference type="SAM" id="MobiDB-lite"/>
    </source>
</evidence>
<dbReference type="InterPro" id="IPR008979">
    <property type="entry name" value="Galactose-bd-like_sf"/>
</dbReference>
<dbReference type="RefSeq" id="XP_004363311.1">
    <property type="nucleotide sequence ID" value="XM_004363254.2"/>
</dbReference>
<protein>
    <recommendedName>
        <fullName evidence="6">NADH:ubiquinone oxidoreductase intermediate-associated protein 30 domain-containing protein</fullName>
    </recommendedName>
</protein>
<evidence type="ECO:0000313" key="7">
    <source>
        <dbReference type="EMBL" id="KJE92666.1"/>
    </source>
</evidence>
<reference evidence="8" key="1">
    <citation type="submission" date="2011-02" db="EMBL/GenBank/DDBJ databases">
        <title>The Genome Sequence of Capsaspora owczarzaki ATCC 30864.</title>
        <authorList>
            <person name="Russ C."/>
            <person name="Cuomo C."/>
            <person name="Burger G."/>
            <person name="Gray M.W."/>
            <person name="Holland P.W.H."/>
            <person name="King N."/>
            <person name="Lang F.B.F."/>
            <person name="Roger A.J."/>
            <person name="Ruiz-Trillo I."/>
            <person name="Young S.K."/>
            <person name="Zeng Q."/>
            <person name="Gargeya S."/>
            <person name="Alvarado L."/>
            <person name="Berlin A."/>
            <person name="Chapman S.B."/>
            <person name="Chen Z."/>
            <person name="Freedman E."/>
            <person name="Gellesch M."/>
            <person name="Goldberg J."/>
            <person name="Griggs A."/>
            <person name="Gujja S."/>
            <person name="Heilman E."/>
            <person name="Heiman D."/>
            <person name="Howarth C."/>
            <person name="Mehta T."/>
            <person name="Neiman D."/>
            <person name="Pearson M."/>
            <person name="Roberts A."/>
            <person name="Saif S."/>
            <person name="Shea T."/>
            <person name="Shenoy N."/>
            <person name="Sisk P."/>
            <person name="Stolte C."/>
            <person name="Sykes S."/>
            <person name="White J."/>
            <person name="Yandava C."/>
            <person name="Haas B."/>
            <person name="Nusbaum C."/>
            <person name="Birren B."/>
        </authorList>
    </citation>
    <scope>NUCLEOTIDE SEQUENCE</scope>
    <source>
        <strain evidence="8">ATCC 30864</strain>
    </source>
</reference>
<dbReference type="PhylomeDB" id="A0A0D2UCD6"/>
<dbReference type="InterPro" id="IPR039131">
    <property type="entry name" value="NDUFAF1"/>
</dbReference>
<dbReference type="AlphaFoldDB" id="A0A0D2UCD6"/>
<dbReference type="GO" id="GO:0051082">
    <property type="term" value="F:unfolded protein binding"/>
    <property type="evidence" value="ECO:0007669"/>
    <property type="project" value="TreeGrafter"/>
</dbReference>
<dbReference type="OrthoDB" id="42561at2759"/>
<name>A0A0D2UCD6_CAPO3</name>
<evidence type="ECO:0000256" key="3">
    <source>
        <dbReference type="ARBA" id="ARBA00023128"/>
    </source>
</evidence>
<gene>
    <name evidence="7" type="ORF">CAOG_003583</name>
</gene>
<feature type="region of interest" description="Disordered" evidence="5">
    <location>
        <begin position="216"/>
        <end position="252"/>
    </location>
</feature>
<dbReference type="Pfam" id="PF08547">
    <property type="entry name" value="CIA30"/>
    <property type="match status" value="1"/>
</dbReference>
<keyword evidence="4" id="KW-0143">Chaperone</keyword>
<evidence type="ECO:0000256" key="1">
    <source>
        <dbReference type="ARBA" id="ARBA00004173"/>
    </source>
</evidence>
<dbReference type="GO" id="GO:0032981">
    <property type="term" value="P:mitochondrial respiratory chain complex I assembly"/>
    <property type="evidence" value="ECO:0007669"/>
    <property type="project" value="TreeGrafter"/>
</dbReference>
<comment type="subcellular location">
    <subcellularLocation>
        <location evidence="1">Mitochondrion</location>
    </subcellularLocation>
</comment>
<comment type="similarity">
    <text evidence="2">Belongs to the CIA30 family.</text>
</comment>
<dbReference type="InterPro" id="IPR013857">
    <property type="entry name" value="NADH-UbQ_OxRdtase-assoc_prot30"/>
</dbReference>
<dbReference type="EMBL" id="KE346364">
    <property type="protein sequence ID" value="KJE92666.1"/>
    <property type="molecule type" value="Genomic_DNA"/>
</dbReference>
<keyword evidence="8" id="KW-1185">Reference proteome</keyword>
<accession>A0A0D2UCD6</accession>
<dbReference type="PANTHER" id="PTHR13194:SF18">
    <property type="entry name" value="COMPLEX I INTERMEDIATE-ASSOCIATED PROTEIN 30, MITOCHONDRIAL"/>
    <property type="match status" value="1"/>
</dbReference>
<dbReference type="GO" id="GO:0006120">
    <property type="term" value="P:mitochondrial electron transport, NADH to ubiquinone"/>
    <property type="evidence" value="ECO:0007669"/>
    <property type="project" value="TreeGrafter"/>
</dbReference>
<dbReference type="STRING" id="595528.A0A0D2UCD6"/>
<evidence type="ECO:0000313" key="8">
    <source>
        <dbReference type="Proteomes" id="UP000008743"/>
    </source>
</evidence>
<organism evidence="7 8">
    <name type="scientific">Capsaspora owczarzaki (strain ATCC 30864)</name>
    <dbReference type="NCBI Taxonomy" id="595528"/>
    <lineage>
        <taxon>Eukaryota</taxon>
        <taxon>Filasterea</taxon>
        <taxon>Capsaspora</taxon>
    </lineage>
</organism>